<accession>A0A6A2Y0E9</accession>
<sequence length="776" mass="86725">MDRRSWLWRRKSSEKSPGETDSTSAGSISSHSERFSDEQANATIGSQSVEVTSKAIAVDEENNNVRSLTEKLSAALMNISAKEDLVKQHAKVAEEAVSGWEKAEKDVLALKQQLDAAMKKNVTLEDRVGHLDGALKECVRQLRQAREEQERKIHEAVAKKCHELESSKSELESQLLDLKAQLESAKTDASASVDPDLHLKLDAFEKENSALKLQLHSRAEELELRIIERDLSTKTAETASKQHLESIKKLAKLETECRRLKAIARKASPANDHKSYTASSICVESFTDSQSDSGERLVAVETDMQKMNGLEMNESGRSRSDAWVSALITELDQFRKEKAVGRNIMVPSVEINLMDDFLEMERLAALPDTESGSGFNESGPLSDQTSTVVNTLKAELETLTRGIAQLEEKLVLSEEEKSELQMAFTESQKQLQTLQNQLSEAETKFKDVQTQLALDDNSKKSVEEEVKVANVNREVAVSRLRDSEIEIKTLISKVTSLEEVIRKEQTFSAELEEKLALTEEEKSELQMAFTESQKQLQTLENQLSEAETRFKDVQTQLALADNSKKALEEEVKIANMNRQEAESRLTEAETEINILISKVTSLEDLFKKEQALSAENMSKCKELENELSKMKCEAKLQHESEFQHAARYNEELKVQQDKELAIAARKFAECQKTIASLGQQLKSLATLEDFMVDSDKSPQLEDGGLKYPENNEAQLKPGSTGTVLSKRGSSGYSKVGEYAKYSENSNAKESTLPTKPVITRTSFGNIFPRSRSGKPS</sequence>
<dbReference type="Pfam" id="PF05911">
    <property type="entry name" value="FPP"/>
    <property type="match status" value="3"/>
</dbReference>
<name>A0A6A2Y0E9_HIBSY</name>
<feature type="region of interest" description="Disordered" evidence="4">
    <location>
        <begin position="1"/>
        <end position="47"/>
    </location>
</feature>
<evidence type="ECO:0000256" key="2">
    <source>
        <dbReference type="ARBA" id="ARBA00023054"/>
    </source>
</evidence>
<dbReference type="Proteomes" id="UP000436088">
    <property type="component" value="Unassembled WGS sequence"/>
</dbReference>
<evidence type="ECO:0000256" key="4">
    <source>
        <dbReference type="SAM" id="MobiDB-lite"/>
    </source>
</evidence>
<feature type="compositionally biased region" description="Polar residues" evidence="4">
    <location>
        <begin position="38"/>
        <end position="47"/>
    </location>
</feature>
<evidence type="ECO:0000313" key="6">
    <source>
        <dbReference type="Proteomes" id="UP000436088"/>
    </source>
</evidence>
<evidence type="ECO:0000256" key="3">
    <source>
        <dbReference type="SAM" id="Coils"/>
    </source>
</evidence>
<feature type="region of interest" description="Disordered" evidence="4">
    <location>
        <begin position="695"/>
        <end position="730"/>
    </location>
</feature>
<dbReference type="SUPFAM" id="SSF57997">
    <property type="entry name" value="Tropomyosin"/>
    <property type="match status" value="1"/>
</dbReference>
<keyword evidence="6" id="KW-1185">Reference proteome</keyword>
<protein>
    <submittedName>
        <fullName evidence="5">Filament-like plant protein</fullName>
    </submittedName>
</protein>
<feature type="compositionally biased region" description="Polar residues" evidence="4">
    <location>
        <begin position="711"/>
        <end position="730"/>
    </location>
</feature>
<proteinExistence type="inferred from homology"/>
<dbReference type="InterPro" id="IPR008587">
    <property type="entry name" value="FPP_plant"/>
</dbReference>
<evidence type="ECO:0000313" key="5">
    <source>
        <dbReference type="EMBL" id="KAE8662817.1"/>
    </source>
</evidence>
<dbReference type="AlphaFoldDB" id="A0A6A2Y0E9"/>
<feature type="compositionally biased region" description="Polar residues" evidence="4">
    <location>
        <begin position="742"/>
        <end position="764"/>
    </location>
</feature>
<feature type="coiled-coil region" evidence="3">
    <location>
        <begin position="389"/>
        <end position="451"/>
    </location>
</feature>
<comment type="similarity">
    <text evidence="1">Belongs to the FPP family.</text>
</comment>
<dbReference type="PANTHER" id="PTHR31580">
    <property type="entry name" value="FILAMENT-LIKE PLANT PROTEIN 4"/>
    <property type="match status" value="1"/>
</dbReference>
<comment type="caution">
    <text evidence="5">The sequence shown here is derived from an EMBL/GenBank/DDBJ whole genome shotgun (WGS) entry which is preliminary data.</text>
</comment>
<gene>
    <name evidence="5" type="ORF">F3Y22_tig00113124pilonHSYRG00135</name>
</gene>
<keyword evidence="2 3" id="KW-0175">Coiled coil</keyword>
<feature type="region of interest" description="Disordered" evidence="4">
    <location>
        <begin position="742"/>
        <end position="776"/>
    </location>
</feature>
<feature type="coiled-coil region" evidence="3">
    <location>
        <begin position="480"/>
        <end position="640"/>
    </location>
</feature>
<feature type="coiled-coil region" evidence="3">
    <location>
        <begin position="58"/>
        <end position="188"/>
    </location>
</feature>
<feature type="compositionally biased region" description="Basic and acidic residues" evidence="4">
    <location>
        <begin position="1"/>
        <end position="18"/>
    </location>
</feature>
<dbReference type="EMBL" id="VEPZ02001693">
    <property type="protein sequence ID" value="KAE8662817.1"/>
    <property type="molecule type" value="Genomic_DNA"/>
</dbReference>
<evidence type="ECO:0000256" key="1">
    <source>
        <dbReference type="ARBA" id="ARBA00005921"/>
    </source>
</evidence>
<feature type="compositionally biased region" description="Polar residues" evidence="4">
    <location>
        <begin position="19"/>
        <end position="30"/>
    </location>
</feature>
<reference evidence="5" key="1">
    <citation type="submission" date="2019-09" db="EMBL/GenBank/DDBJ databases">
        <title>Draft genome information of white flower Hibiscus syriacus.</title>
        <authorList>
            <person name="Kim Y.-M."/>
        </authorList>
    </citation>
    <scope>NUCLEOTIDE SEQUENCE [LARGE SCALE GENOMIC DNA]</scope>
    <source>
        <strain evidence="5">YM2019G1</strain>
    </source>
</reference>
<dbReference type="PANTHER" id="PTHR31580:SF49">
    <property type="entry name" value="FILAMENT-LIKE PLANT PROTEIN 3"/>
    <property type="match status" value="1"/>
</dbReference>
<dbReference type="OrthoDB" id="128924at2759"/>
<organism evidence="5 6">
    <name type="scientific">Hibiscus syriacus</name>
    <name type="common">Rose of Sharon</name>
    <dbReference type="NCBI Taxonomy" id="106335"/>
    <lineage>
        <taxon>Eukaryota</taxon>
        <taxon>Viridiplantae</taxon>
        <taxon>Streptophyta</taxon>
        <taxon>Embryophyta</taxon>
        <taxon>Tracheophyta</taxon>
        <taxon>Spermatophyta</taxon>
        <taxon>Magnoliopsida</taxon>
        <taxon>eudicotyledons</taxon>
        <taxon>Gunneridae</taxon>
        <taxon>Pentapetalae</taxon>
        <taxon>rosids</taxon>
        <taxon>malvids</taxon>
        <taxon>Malvales</taxon>
        <taxon>Malvaceae</taxon>
        <taxon>Malvoideae</taxon>
        <taxon>Hibiscus</taxon>
    </lineage>
</organism>